<dbReference type="PANTHER" id="PTHR28139:SF1">
    <property type="entry name" value="UPF0768 PROTEIN YBL029C-A"/>
    <property type="match status" value="1"/>
</dbReference>
<accession>A0AAX4JLX7</accession>
<organism evidence="2 3">
    <name type="scientific">Kwoniella dendrophila CBS 6074</name>
    <dbReference type="NCBI Taxonomy" id="1295534"/>
    <lineage>
        <taxon>Eukaryota</taxon>
        <taxon>Fungi</taxon>
        <taxon>Dikarya</taxon>
        <taxon>Basidiomycota</taxon>
        <taxon>Agaricomycotina</taxon>
        <taxon>Tremellomycetes</taxon>
        <taxon>Tremellales</taxon>
        <taxon>Cryptococcaceae</taxon>
        <taxon>Kwoniella</taxon>
    </lineage>
</organism>
<name>A0AAX4JLX7_9TREE</name>
<dbReference type="GeneID" id="91091980"/>
<dbReference type="RefSeq" id="XP_066073194.1">
    <property type="nucleotide sequence ID" value="XM_066217097.1"/>
</dbReference>
<evidence type="ECO:0008006" key="4">
    <source>
        <dbReference type="Google" id="ProtNLM"/>
    </source>
</evidence>
<dbReference type="PANTHER" id="PTHR28139">
    <property type="entry name" value="UPF0768 PROTEIN YBL029C-A"/>
    <property type="match status" value="1"/>
</dbReference>
<gene>
    <name evidence="2" type="ORF">L201_001308</name>
</gene>
<proteinExistence type="predicted"/>
<dbReference type="AlphaFoldDB" id="A0AAX4JLX7"/>
<keyword evidence="3" id="KW-1185">Reference proteome</keyword>
<dbReference type="EMBL" id="CP144098">
    <property type="protein sequence ID" value="WWC86431.1"/>
    <property type="molecule type" value="Genomic_DNA"/>
</dbReference>
<evidence type="ECO:0000313" key="3">
    <source>
        <dbReference type="Proteomes" id="UP001355207"/>
    </source>
</evidence>
<sequence>MLLRRNSITKDTKDIFKYTQEWDKRLKVQILIGELDWGVVCIPLIFGFPTKFKQDASEAGRMCPRCNNAAVVGGSSRTWFEFFWVPLIPFSKSRIWVCSICQWEMKMGDGPDPQPPQAHGWGGGRPPPPNQFHQPGYGQQHV</sequence>
<evidence type="ECO:0000256" key="1">
    <source>
        <dbReference type="SAM" id="MobiDB-lite"/>
    </source>
</evidence>
<feature type="region of interest" description="Disordered" evidence="1">
    <location>
        <begin position="109"/>
        <end position="142"/>
    </location>
</feature>
<dbReference type="Proteomes" id="UP001355207">
    <property type="component" value="Chromosome 1"/>
</dbReference>
<reference evidence="2 3" key="1">
    <citation type="submission" date="2024-01" db="EMBL/GenBank/DDBJ databases">
        <title>Comparative genomics of Cryptococcus and Kwoniella reveals pathogenesis evolution and contrasting modes of karyotype evolution via chromosome fusion or intercentromeric recombination.</title>
        <authorList>
            <person name="Coelho M.A."/>
            <person name="David-Palma M."/>
            <person name="Shea T."/>
            <person name="Bowers K."/>
            <person name="McGinley-Smith S."/>
            <person name="Mohammad A.W."/>
            <person name="Gnirke A."/>
            <person name="Yurkov A.M."/>
            <person name="Nowrousian M."/>
            <person name="Sun S."/>
            <person name="Cuomo C.A."/>
            <person name="Heitman J."/>
        </authorList>
    </citation>
    <scope>NUCLEOTIDE SEQUENCE [LARGE SCALE GENOMIC DNA]</scope>
    <source>
        <strain evidence="2 3">CBS 6074</strain>
    </source>
</reference>
<evidence type="ECO:0000313" key="2">
    <source>
        <dbReference type="EMBL" id="WWC86431.1"/>
    </source>
</evidence>
<protein>
    <recommendedName>
        <fullName evidence="4">Zinc-ribbon 15 domain-containing protein</fullName>
    </recommendedName>
</protein>